<keyword evidence="1" id="KW-0479">Metal-binding</keyword>
<protein>
    <recommendedName>
        <fullName evidence="3">C2H2-type domain-containing protein</fullName>
    </recommendedName>
</protein>
<reference evidence="4" key="2">
    <citation type="journal article" date="2015" name="Data Brief">
        <title>Shoot transcriptome of the giant reed, Arundo donax.</title>
        <authorList>
            <person name="Barrero R.A."/>
            <person name="Guerrero F.D."/>
            <person name="Moolhuijzen P."/>
            <person name="Goolsby J.A."/>
            <person name="Tidwell J."/>
            <person name="Bellgard S.E."/>
            <person name="Bellgard M.I."/>
        </authorList>
    </citation>
    <scope>NUCLEOTIDE SEQUENCE</scope>
    <source>
        <tissue evidence="4">Shoot tissue taken approximately 20 cm above the soil surface</tissue>
    </source>
</reference>
<evidence type="ECO:0000259" key="3">
    <source>
        <dbReference type="PROSITE" id="PS50157"/>
    </source>
</evidence>
<dbReference type="InterPro" id="IPR013087">
    <property type="entry name" value="Znf_C2H2_type"/>
</dbReference>
<dbReference type="GO" id="GO:0003700">
    <property type="term" value="F:DNA-binding transcription factor activity"/>
    <property type="evidence" value="ECO:0007669"/>
    <property type="project" value="InterPro"/>
</dbReference>
<evidence type="ECO:0000256" key="2">
    <source>
        <dbReference type="SAM" id="MobiDB-lite"/>
    </source>
</evidence>
<dbReference type="Gene3D" id="3.30.160.60">
    <property type="entry name" value="Classic Zinc Finger"/>
    <property type="match status" value="1"/>
</dbReference>
<dbReference type="GO" id="GO:0008270">
    <property type="term" value="F:zinc ion binding"/>
    <property type="evidence" value="ECO:0007669"/>
    <property type="project" value="UniProtKB-KW"/>
</dbReference>
<evidence type="ECO:0000313" key="4">
    <source>
        <dbReference type="EMBL" id="JAD79836.1"/>
    </source>
</evidence>
<dbReference type="PROSITE" id="PS50157">
    <property type="entry name" value="ZINC_FINGER_C2H2_2"/>
    <property type="match status" value="1"/>
</dbReference>
<dbReference type="EMBL" id="GBRH01218059">
    <property type="protein sequence ID" value="JAD79836.1"/>
    <property type="molecule type" value="Transcribed_RNA"/>
</dbReference>
<dbReference type="PANTHER" id="PTHR46547">
    <property type="entry name" value="ZINC FINGER PROTEIN GIS"/>
    <property type="match status" value="1"/>
</dbReference>
<dbReference type="SUPFAM" id="SSF57667">
    <property type="entry name" value="beta-beta-alpha zinc fingers"/>
    <property type="match status" value="1"/>
</dbReference>
<keyword evidence="1" id="KW-0862">Zinc</keyword>
<reference evidence="4" key="1">
    <citation type="submission" date="2014-09" db="EMBL/GenBank/DDBJ databases">
        <authorList>
            <person name="Magalhaes I.L.F."/>
            <person name="Oliveira U."/>
            <person name="Santos F.R."/>
            <person name="Vidigal T.H.D.A."/>
            <person name="Brescovit A.D."/>
            <person name="Santos A.J."/>
        </authorList>
    </citation>
    <scope>NUCLEOTIDE SEQUENCE</scope>
    <source>
        <tissue evidence="4">Shoot tissue taken approximately 20 cm above the soil surface</tissue>
    </source>
</reference>
<dbReference type="InterPro" id="IPR036236">
    <property type="entry name" value="Znf_C2H2_sf"/>
</dbReference>
<feature type="region of interest" description="Disordered" evidence="2">
    <location>
        <begin position="1"/>
        <end position="66"/>
    </location>
</feature>
<feature type="region of interest" description="Disordered" evidence="2">
    <location>
        <begin position="241"/>
        <end position="293"/>
    </location>
</feature>
<organism evidence="4">
    <name type="scientific">Arundo donax</name>
    <name type="common">Giant reed</name>
    <name type="synonym">Donax arundinaceus</name>
    <dbReference type="NCBI Taxonomy" id="35708"/>
    <lineage>
        <taxon>Eukaryota</taxon>
        <taxon>Viridiplantae</taxon>
        <taxon>Streptophyta</taxon>
        <taxon>Embryophyta</taxon>
        <taxon>Tracheophyta</taxon>
        <taxon>Spermatophyta</taxon>
        <taxon>Magnoliopsida</taxon>
        <taxon>Liliopsida</taxon>
        <taxon>Poales</taxon>
        <taxon>Poaceae</taxon>
        <taxon>PACMAD clade</taxon>
        <taxon>Arundinoideae</taxon>
        <taxon>Arundineae</taxon>
        <taxon>Arundo</taxon>
    </lineage>
</organism>
<dbReference type="PROSITE" id="PS00028">
    <property type="entry name" value="ZINC_FINGER_C2H2_1"/>
    <property type="match status" value="1"/>
</dbReference>
<dbReference type="PANTHER" id="PTHR46547:SF20">
    <property type="entry name" value="OS08G0463500 PROTEIN"/>
    <property type="match status" value="1"/>
</dbReference>
<feature type="compositionally biased region" description="Low complexity" evidence="2">
    <location>
        <begin position="245"/>
        <end position="273"/>
    </location>
</feature>
<feature type="domain" description="C2H2-type" evidence="3">
    <location>
        <begin position="105"/>
        <end position="132"/>
    </location>
</feature>
<name>A0A0A9CW43_ARUDO</name>
<keyword evidence="1" id="KW-0863">Zinc-finger</keyword>
<dbReference type="InterPro" id="IPR044291">
    <property type="entry name" value="GIS/GIS2/ZFP8"/>
</dbReference>
<dbReference type="GO" id="GO:0009739">
    <property type="term" value="P:response to gibberellin"/>
    <property type="evidence" value="ECO:0007669"/>
    <property type="project" value="InterPro"/>
</dbReference>
<accession>A0A0A9CW43</accession>
<dbReference type="GO" id="GO:0010090">
    <property type="term" value="P:trichome morphogenesis"/>
    <property type="evidence" value="ECO:0007669"/>
    <property type="project" value="InterPro"/>
</dbReference>
<evidence type="ECO:0000256" key="1">
    <source>
        <dbReference type="PROSITE-ProRule" id="PRU00042"/>
    </source>
</evidence>
<sequence length="293" mass="30838">MSKRDARGNTDGSAAEGIDSFSQLPFIRPTREKPPMPSSGTPAIRLFGFDVPPDAATASPTDVKEADVVKESTNKLAAAPAADAAAEAAAAGAGASGDSGGSRKFECHYCCRNFPTSQALGGHQNAHKRERQHAKRAQFQMAMAMHHGQYYPLPDPDHLYHPAFAAYRHHHRFAAAPPPPPPPHYPSWAPAGARYYSGPGSISQPITGSPVTPPSALWRLPSGGVSVGTPLPALRQERPAPPLQVLGGEEPVVGGETVSTSFSPLTSSSSSSSPHKRPAPPERNENVSLDLSL</sequence>
<proteinExistence type="predicted"/>
<dbReference type="AlphaFoldDB" id="A0A0A9CW43"/>